<accession>A0A0D2U7U3</accession>
<dbReference type="CDD" id="cd01863">
    <property type="entry name" value="Rab18"/>
    <property type="match status" value="1"/>
</dbReference>
<dbReference type="InParanoid" id="A0A0D2U7U3"/>
<dbReference type="eggNOG" id="KOG0080">
    <property type="taxonomic scope" value="Eukaryota"/>
</dbReference>
<evidence type="ECO:0000256" key="6">
    <source>
        <dbReference type="ARBA" id="ARBA00023134"/>
    </source>
</evidence>
<keyword evidence="6" id="KW-0342">GTP-binding</keyword>
<sequence length="205" mass="22993">MAAASPRETTFKLLLVGESNTGKSSLIMRFTDNVFDEDLSATIGVDFKVKQMFLNDTTIKLTIWDTAGQERFRTLTSSFYRGAHGVIFVYDVTRRETFDTALDTWLTEVDTYATNDVVKMLIGNKIDQTEERQVSRAEGLAFAQRHSMLFIECSARTRVGVEQAFEELVQKMYDTPALWRTGPTNNVQLGGAEEAPALDQGCGYC</sequence>
<protein>
    <submittedName>
        <fullName evidence="9">GTP-binding protein yptV3</fullName>
    </submittedName>
</protein>
<dbReference type="Pfam" id="PF00071">
    <property type="entry name" value="Ras"/>
    <property type="match status" value="1"/>
</dbReference>
<dbReference type="SMART" id="SM00176">
    <property type="entry name" value="RAN"/>
    <property type="match status" value="1"/>
</dbReference>
<dbReference type="InterPro" id="IPR050227">
    <property type="entry name" value="Rab"/>
</dbReference>
<proteinExistence type="inferred from homology"/>
<keyword evidence="4" id="KW-0547">Nucleotide-binding</keyword>
<dbReference type="STRING" id="595528.A0A0D2U7U3"/>
<dbReference type="InterPro" id="IPR005225">
    <property type="entry name" value="Small_GTP-bd"/>
</dbReference>
<dbReference type="InterPro" id="IPR027417">
    <property type="entry name" value="P-loop_NTPase"/>
</dbReference>
<dbReference type="GO" id="GO:0005525">
    <property type="term" value="F:GTP binding"/>
    <property type="evidence" value="ECO:0007669"/>
    <property type="project" value="UniProtKB-KW"/>
</dbReference>
<keyword evidence="7" id="KW-0449">Lipoprotein</keyword>
<evidence type="ECO:0000256" key="1">
    <source>
        <dbReference type="ARBA" id="ARBA00006270"/>
    </source>
</evidence>
<evidence type="ECO:0000313" key="9">
    <source>
        <dbReference type="EMBL" id="KJE91151.1"/>
    </source>
</evidence>
<gene>
    <name evidence="9" type="ORF">CAOG_002329</name>
</gene>
<evidence type="ECO:0000256" key="5">
    <source>
        <dbReference type="ARBA" id="ARBA00022927"/>
    </source>
</evidence>
<dbReference type="GO" id="GO:0003924">
    <property type="term" value="F:GTPase activity"/>
    <property type="evidence" value="ECO:0007669"/>
    <property type="project" value="InterPro"/>
</dbReference>
<dbReference type="PROSITE" id="PS51419">
    <property type="entry name" value="RAB"/>
    <property type="match status" value="1"/>
</dbReference>
<dbReference type="Gene3D" id="3.40.50.300">
    <property type="entry name" value="P-loop containing nucleotide triphosphate hydrolases"/>
    <property type="match status" value="1"/>
</dbReference>
<dbReference type="FunFam" id="3.40.50.300:FF:001312">
    <property type="entry name" value="Ras-related protein Rab-18"/>
    <property type="match status" value="1"/>
</dbReference>
<dbReference type="PhylomeDB" id="A0A0D2U7U3"/>
<dbReference type="RefSeq" id="XP_004349079.1">
    <property type="nucleotide sequence ID" value="XM_004349029.2"/>
</dbReference>
<dbReference type="SMART" id="SM00174">
    <property type="entry name" value="RHO"/>
    <property type="match status" value="1"/>
</dbReference>
<dbReference type="PRINTS" id="PR00449">
    <property type="entry name" value="RASTRNSFRMNG"/>
</dbReference>
<dbReference type="NCBIfam" id="TIGR00231">
    <property type="entry name" value="small_GTP"/>
    <property type="match status" value="1"/>
</dbReference>
<name>A0A0D2U7U3_CAPO3</name>
<dbReference type="EMBL" id="KE346362">
    <property type="protein sequence ID" value="KJE91151.1"/>
    <property type="molecule type" value="Genomic_DNA"/>
</dbReference>
<dbReference type="SMART" id="SM00173">
    <property type="entry name" value="RAS"/>
    <property type="match status" value="1"/>
</dbReference>
<dbReference type="GO" id="GO:0015031">
    <property type="term" value="P:protein transport"/>
    <property type="evidence" value="ECO:0007669"/>
    <property type="project" value="UniProtKB-KW"/>
</dbReference>
<comment type="similarity">
    <text evidence="1">Belongs to the small GTPase superfamily. Rab family.</text>
</comment>
<dbReference type="InterPro" id="IPR001806">
    <property type="entry name" value="Small_GTPase"/>
</dbReference>
<dbReference type="PROSITE" id="PS51421">
    <property type="entry name" value="RAS"/>
    <property type="match status" value="1"/>
</dbReference>
<evidence type="ECO:0000256" key="8">
    <source>
        <dbReference type="ARBA" id="ARBA00023289"/>
    </source>
</evidence>
<keyword evidence="10" id="KW-1185">Reference proteome</keyword>
<organism evidence="9 10">
    <name type="scientific">Capsaspora owczarzaki (strain ATCC 30864)</name>
    <dbReference type="NCBI Taxonomy" id="595528"/>
    <lineage>
        <taxon>Eukaryota</taxon>
        <taxon>Filasterea</taxon>
        <taxon>Capsaspora</taxon>
    </lineage>
</organism>
<dbReference type="PROSITE" id="PS51420">
    <property type="entry name" value="RHO"/>
    <property type="match status" value="1"/>
</dbReference>
<evidence type="ECO:0000313" key="10">
    <source>
        <dbReference type="Proteomes" id="UP000008743"/>
    </source>
</evidence>
<dbReference type="SUPFAM" id="SSF52540">
    <property type="entry name" value="P-loop containing nucleoside triphosphate hydrolases"/>
    <property type="match status" value="1"/>
</dbReference>
<dbReference type="AlphaFoldDB" id="A0A0D2U7U3"/>
<keyword evidence="8" id="KW-0636">Prenylation</keyword>
<reference evidence="10" key="1">
    <citation type="submission" date="2011-02" db="EMBL/GenBank/DDBJ databases">
        <title>The Genome Sequence of Capsaspora owczarzaki ATCC 30864.</title>
        <authorList>
            <person name="Russ C."/>
            <person name="Cuomo C."/>
            <person name="Burger G."/>
            <person name="Gray M.W."/>
            <person name="Holland P.W.H."/>
            <person name="King N."/>
            <person name="Lang F.B.F."/>
            <person name="Roger A.J."/>
            <person name="Ruiz-Trillo I."/>
            <person name="Young S.K."/>
            <person name="Zeng Q."/>
            <person name="Gargeya S."/>
            <person name="Alvarado L."/>
            <person name="Berlin A."/>
            <person name="Chapman S.B."/>
            <person name="Chen Z."/>
            <person name="Freedman E."/>
            <person name="Gellesch M."/>
            <person name="Goldberg J."/>
            <person name="Griggs A."/>
            <person name="Gujja S."/>
            <person name="Heilman E."/>
            <person name="Heiman D."/>
            <person name="Howarth C."/>
            <person name="Mehta T."/>
            <person name="Neiman D."/>
            <person name="Pearson M."/>
            <person name="Roberts A."/>
            <person name="Saif S."/>
            <person name="Shea T."/>
            <person name="Shenoy N."/>
            <person name="Sisk P."/>
            <person name="Stolte C."/>
            <person name="Sykes S."/>
            <person name="White J."/>
            <person name="Yandava C."/>
            <person name="Haas B."/>
            <person name="Nusbaum C."/>
            <person name="Birren B."/>
        </authorList>
    </citation>
    <scope>NUCLEOTIDE SEQUENCE</scope>
    <source>
        <strain evidence="10">ATCC 30864</strain>
    </source>
</reference>
<evidence type="ECO:0000256" key="2">
    <source>
        <dbReference type="ARBA" id="ARBA00022448"/>
    </source>
</evidence>
<dbReference type="OMA" id="RVHKMDV"/>
<dbReference type="SMART" id="SM00175">
    <property type="entry name" value="RAB"/>
    <property type="match status" value="1"/>
</dbReference>
<dbReference type="OrthoDB" id="9989112at2759"/>
<keyword evidence="2" id="KW-0813">Transport</keyword>
<evidence type="ECO:0000256" key="7">
    <source>
        <dbReference type="ARBA" id="ARBA00023288"/>
    </source>
</evidence>
<evidence type="ECO:0000256" key="4">
    <source>
        <dbReference type="ARBA" id="ARBA00022741"/>
    </source>
</evidence>
<keyword evidence="3" id="KW-0488">Methylation</keyword>
<dbReference type="Proteomes" id="UP000008743">
    <property type="component" value="Unassembled WGS sequence"/>
</dbReference>
<dbReference type="PANTHER" id="PTHR47977">
    <property type="entry name" value="RAS-RELATED PROTEIN RAB"/>
    <property type="match status" value="1"/>
</dbReference>
<evidence type="ECO:0000256" key="3">
    <source>
        <dbReference type="ARBA" id="ARBA00022481"/>
    </source>
</evidence>
<keyword evidence="5" id="KW-0653">Protein transport</keyword>